<dbReference type="PANTHER" id="PTHR12984">
    <property type="entry name" value="SCY1-RELATED S/T PROTEIN KINASE-LIKE"/>
    <property type="match status" value="1"/>
</dbReference>
<sequence length="148" mass="16483">MVGNWSTSPSAGQDRRRDREDRSYHCARSDRTAAAAGLRSHRPGRLRWPWSRLAPLLRSPSRLRPFLDKRALSKTRSRAGLSKAAEDAFVDLVRVDAARLVRIRHPGVLHVVQVLDESKNAIAMVTEPIFASVANALGQLDNISRAPK</sequence>
<keyword evidence="3" id="KW-1185">Reference proteome</keyword>
<accession>A0A8J5GR47</accession>
<evidence type="ECO:0008006" key="4">
    <source>
        <dbReference type="Google" id="ProtNLM"/>
    </source>
</evidence>
<dbReference type="EMBL" id="JACMSC010000010">
    <property type="protein sequence ID" value="KAG6505288.1"/>
    <property type="molecule type" value="Genomic_DNA"/>
</dbReference>
<protein>
    <recommendedName>
        <fullName evidence="4">Protein kinase domain-containing protein</fullName>
    </recommendedName>
</protein>
<dbReference type="InterPro" id="IPR051177">
    <property type="entry name" value="CIK-Related_Protein"/>
</dbReference>
<proteinExistence type="predicted"/>
<reference evidence="2 3" key="1">
    <citation type="submission" date="2020-08" db="EMBL/GenBank/DDBJ databases">
        <title>Plant Genome Project.</title>
        <authorList>
            <person name="Zhang R.-G."/>
        </authorList>
    </citation>
    <scope>NUCLEOTIDE SEQUENCE [LARGE SCALE GENOMIC DNA]</scope>
    <source>
        <tissue evidence="2">Rhizome</tissue>
    </source>
</reference>
<feature type="region of interest" description="Disordered" evidence="1">
    <location>
        <begin position="1"/>
        <end position="26"/>
    </location>
</feature>
<evidence type="ECO:0000313" key="2">
    <source>
        <dbReference type="EMBL" id="KAG6505288.1"/>
    </source>
</evidence>
<gene>
    <name evidence="2" type="ORF">ZIOFF_037643</name>
</gene>
<dbReference type="PANTHER" id="PTHR12984:SF6">
    <property type="entry name" value="SCY1-LIKE PROTEIN 2"/>
    <property type="match status" value="1"/>
</dbReference>
<comment type="caution">
    <text evidence="2">The sequence shown here is derived from an EMBL/GenBank/DDBJ whole genome shotgun (WGS) entry which is preliminary data.</text>
</comment>
<feature type="compositionally biased region" description="Polar residues" evidence="1">
    <location>
        <begin position="1"/>
        <end position="11"/>
    </location>
</feature>
<evidence type="ECO:0000256" key="1">
    <source>
        <dbReference type="SAM" id="MobiDB-lite"/>
    </source>
</evidence>
<dbReference type="AlphaFoldDB" id="A0A8J5GR47"/>
<organism evidence="2 3">
    <name type="scientific">Zingiber officinale</name>
    <name type="common">Ginger</name>
    <name type="synonym">Amomum zingiber</name>
    <dbReference type="NCBI Taxonomy" id="94328"/>
    <lineage>
        <taxon>Eukaryota</taxon>
        <taxon>Viridiplantae</taxon>
        <taxon>Streptophyta</taxon>
        <taxon>Embryophyta</taxon>
        <taxon>Tracheophyta</taxon>
        <taxon>Spermatophyta</taxon>
        <taxon>Magnoliopsida</taxon>
        <taxon>Liliopsida</taxon>
        <taxon>Zingiberales</taxon>
        <taxon>Zingiberaceae</taxon>
        <taxon>Zingiber</taxon>
    </lineage>
</organism>
<name>A0A8J5GR47_ZINOF</name>
<feature type="compositionally biased region" description="Basic and acidic residues" evidence="1">
    <location>
        <begin position="13"/>
        <end position="26"/>
    </location>
</feature>
<evidence type="ECO:0000313" key="3">
    <source>
        <dbReference type="Proteomes" id="UP000734854"/>
    </source>
</evidence>
<dbReference type="Proteomes" id="UP000734854">
    <property type="component" value="Unassembled WGS sequence"/>
</dbReference>